<keyword evidence="5" id="KW-0732">Signal</keyword>
<gene>
    <name evidence="6" type="ORF">CC78DRAFT_12655</name>
</gene>
<dbReference type="GO" id="GO:0003847">
    <property type="term" value="F:1-alkyl-2-acetylglycerophosphocholine esterase activity"/>
    <property type="evidence" value="ECO:0007669"/>
    <property type="project" value="UniProtKB-EC"/>
</dbReference>
<keyword evidence="2" id="KW-0378">Hydrolase</keyword>
<dbReference type="GO" id="GO:0016042">
    <property type="term" value="P:lipid catabolic process"/>
    <property type="evidence" value="ECO:0007669"/>
    <property type="project" value="UniProtKB-KW"/>
</dbReference>
<dbReference type="OrthoDB" id="2363873at2759"/>
<evidence type="ECO:0000313" key="7">
    <source>
        <dbReference type="Proteomes" id="UP000800093"/>
    </source>
</evidence>
<dbReference type="Gene3D" id="3.40.50.1820">
    <property type="entry name" value="alpha/beta hydrolase"/>
    <property type="match status" value="1"/>
</dbReference>
<evidence type="ECO:0000256" key="3">
    <source>
        <dbReference type="ARBA" id="ARBA00022963"/>
    </source>
</evidence>
<evidence type="ECO:0000256" key="1">
    <source>
        <dbReference type="ARBA" id="ARBA00013201"/>
    </source>
</evidence>
<dbReference type="Pfam" id="PF03403">
    <property type="entry name" value="PAF-AH_p_II"/>
    <property type="match status" value="2"/>
</dbReference>
<accession>A0A9P4NDI2</accession>
<dbReference type="EMBL" id="ML986578">
    <property type="protein sequence ID" value="KAF2271141.1"/>
    <property type="molecule type" value="Genomic_DNA"/>
</dbReference>
<feature type="chain" id="PRO_5040364433" description="1-alkyl-2-acetylglycerophosphocholine esterase" evidence="5">
    <location>
        <begin position="24"/>
        <end position="389"/>
    </location>
</feature>
<keyword evidence="7" id="KW-1185">Reference proteome</keyword>
<organism evidence="6 7">
    <name type="scientific">Lojkania enalia</name>
    <dbReference type="NCBI Taxonomy" id="147567"/>
    <lineage>
        <taxon>Eukaryota</taxon>
        <taxon>Fungi</taxon>
        <taxon>Dikarya</taxon>
        <taxon>Ascomycota</taxon>
        <taxon>Pezizomycotina</taxon>
        <taxon>Dothideomycetes</taxon>
        <taxon>Pleosporomycetidae</taxon>
        <taxon>Pleosporales</taxon>
        <taxon>Pleosporales incertae sedis</taxon>
        <taxon>Lojkania</taxon>
    </lineage>
</organism>
<evidence type="ECO:0000313" key="6">
    <source>
        <dbReference type="EMBL" id="KAF2271141.1"/>
    </source>
</evidence>
<name>A0A9P4NDI2_9PLEO</name>
<evidence type="ECO:0000256" key="4">
    <source>
        <dbReference type="ARBA" id="ARBA00023098"/>
    </source>
</evidence>
<reference evidence="7" key="1">
    <citation type="journal article" date="2020" name="Stud. Mycol.">
        <title>101 Dothideomycetes genomes: A test case for predicting lifestyles and emergence of pathogens.</title>
        <authorList>
            <person name="Haridas S."/>
            <person name="Albert R."/>
            <person name="Binder M."/>
            <person name="Bloem J."/>
            <person name="LaButti K."/>
            <person name="Salamov A."/>
            <person name="Andreopoulos B."/>
            <person name="Baker S."/>
            <person name="Barry K."/>
            <person name="Bills G."/>
            <person name="Bluhm B."/>
            <person name="Cannon C."/>
            <person name="Castanera R."/>
            <person name="Culley D."/>
            <person name="Daum C."/>
            <person name="Ezra D."/>
            <person name="Gonzalez J."/>
            <person name="Henrissat B."/>
            <person name="Kuo A."/>
            <person name="Liang C."/>
            <person name="Lipzen A."/>
            <person name="Lutzoni F."/>
            <person name="Magnuson J."/>
            <person name="Mondo S."/>
            <person name="Nolan M."/>
            <person name="Ohm R."/>
            <person name="Pangilinan J."/>
            <person name="Park H.-J."/>
            <person name="Ramirez L."/>
            <person name="Alfaro M."/>
            <person name="Sun H."/>
            <person name="Tritt A."/>
            <person name="Yoshinaga Y."/>
            <person name="Zwiers L.-H."/>
            <person name="Turgeon B."/>
            <person name="Goodwin S."/>
            <person name="Spatafora J."/>
            <person name="Crous P."/>
            <person name="Grigoriev I."/>
        </authorList>
    </citation>
    <scope>NUCLEOTIDE SEQUENCE [LARGE SCALE GENOMIC DNA]</scope>
    <source>
        <strain evidence="7">CBS 304.66</strain>
    </source>
</reference>
<feature type="signal peptide" evidence="5">
    <location>
        <begin position="1"/>
        <end position="23"/>
    </location>
</feature>
<keyword evidence="4" id="KW-0443">Lipid metabolism</keyword>
<dbReference type="AlphaFoldDB" id="A0A9P4NDI2"/>
<dbReference type="InterPro" id="IPR029058">
    <property type="entry name" value="AB_hydrolase_fold"/>
</dbReference>
<dbReference type="EC" id="3.1.1.47" evidence="1"/>
<proteinExistence type="predicted"/>
<sequence length="389" mass="42678">MISRTGSLFNVLLFFAFLLLSHGITIPAPSNGHYTVSQTTAKLIDESRTDPYDPNKGKRNVMTSIFYPVRHKHCESTCEIPYAPPITARYLDAFAAQHGIPDGTLPSIRMESCCNTTSQATKEVTKFPIAIFSPGLGATRLLYNAMAQTLAASGYIVATIDHTYDAMIVEYPDGTFTPGLDPSYWNIEPPELEERLTKLLDTRVEDGRFVLSQLGNASVVKSLIPGTTCAFNTKRAAFLGHSFGGATSIAALMKDRRFVGGANMDGTQWGTISNIYKPALLFGRAEPDTHNSTTDATWQEALDHMKAWKRELGLRNSAHNTFGDTPLLVKLSGWEITDAIRTLIGTLDGGRSFQIVTTYLTAFTDFVLKGRRSPLFDGESSLYPEIVVA</sequence>
<evidence type="ECO:0000256" key="2">
    <source>
        <dbReference type="ARBA" id="ARBA00022801"/>
    </source>
</evidence>
<comment type="caution">
    <text evidence="6">The sequence shown here is derived from an EMBL/GenBank/DDBJ whole genome shotgun (WGS) entry which is preliminary data.</text>
</comment>
<dbReference type="Proteomes" id="UP000800093">
    <property type="component" value="Unassembled WGS sequence"/>
</dbReference>
<dbReference type="PANTHER" id="PTHR10272:SF14">
    <property type="entry name" value="PAF ACETYLHYDROLASE FAMILY PROTEIN"/>
    <property type="match status" value="1"/>
</dbReference>
<dbReference type="SUPFAM" id="SSF53474">
    <property type="entry name" value="alpha/beta-Hydrolases"/>
    <property type="match status" value="1"/>
</dbReference>
<evidence type="ECO:0000256" key="5">
    <source>
        <dbReference type="SAM" id="SignalP"/>
    </source>
</evidence>
<protein>
    <recommendedName>
        <fullName evidence="1">1-alkyl-2-acetylglycerophosphocholine esterase</fullName>
        <ecNumber evidence="1">3.1.1.47</ecNumber>
    </recommendedName>
</protein>
<dbReference type="PANTHER" id="PTHR10272">
    <property type="entry name" value="PLATELET-ACTIVATING FACTOR ACETYLHYDROLASE"/>
    <property type="match status" value="1"/>
</dbReference>
<keyword evidence="3" id="KW-0442">Lipid degradation</keyword>